<comment type="similarity">
    <text evidence="1">Belongs to the ATP-dependent AMP-binding enzyme family.</text>
</comment>
<evidence type="ECO:0000256" key="3">
    <source>
        <dbReference type="ARBA" id="ARBA00022741"/>
    </source>
</evidence>
<keyword evidence="4" id="KW-0067">ATP-binding</keyword>
<evidence type="ECO:0000256" key="2">
    <source>
        <dbReference type="ARBA" id="ARBA00022598"/>
    </source>
</evidence>
<dbReference type="Proteomes" id="UP000230423">
    <property type="component" value="Unassembled WGS sequence"/>
</dbReference>
<evidence type="ECO:0000313" key="5">
    <source>
        <dbReference type="EMBL" id="PIO71679.1"/>
    </source>
</evidence>
<keyword evidence="2" id="KW-0436">Ligase</keyword>
<keyword evidence="3" id="KW-0547">Nucleotide-binding</keyword>
<dbReference type="OrthoDB" id="288590at2759"/>
<dbReference type="EMBL" id="KZ345882">
    <property type="protein sequence ID" value="PIO71679.1"/>
    <property type="molecule type" value="Genomic_DNA"/>
</dbReference>
<gene>
    <name evidence="5" type="ORF">TELCIR_06415</name>
</gene>
<dbReference type="GO" id="GO:0004467">
    <property type="term" value="F:long-chain fatty acid-CoA ligase activity"/>
    <property type="evidence" value="ECO:0007669"/>
    <property type="project" value="TreeGrafter"/>
</dbReference>
<dbReference type="GO" id="GO:0005886">
    <property type="term" value="C:plasma membrane"/>
    <property type="evidence" value="ECO:0007669"/>
    <property type="project" value="TreeGrafter"/>
</dbReference>
<sequence length="96" mass="10743">MAAITPNYGTSVDSLLTLLYEKFTKALPAYAMPCFVRITKDIEKTGTFKMKKATLQLLGLAGSTTSTVYYLDHQKKTFSMLNDSIIAELEKGRRKL</sequence>
<dbReference type="GO" id="GO:0005324">
    <property type="term" value="F:long-chain fatty acid transmembrane transporter activity"/>
    <property type="evidence" value="ECO:0007669"/>
    <property type="project" value="TreeGrafter"/>
</dbReference>
<evidence type="ECO:0000256" key="1">
    <source>
        <dbReference type="ARBA" id="ARBA00006432"/>
    </source>
</evidence>
<organism evidence="5 6">
    <name type="scientific">Teladorsagia circumcincta</name>
    <name type="common">Brown stomach worm</name>
    <name type="synonym">Ostertagia circumcincta</name>
    <dbReference type="NCBI Taxonomy" id="45464"/>
    <lineage>
        <taxon>Eukaryota</taxon>
        <taxon>Metazoa</taxon>
        <taxon>Ecdysozoa</taxon>
        <taxon>Nematoda</taxon>
        <taxon>Chromadorea</taxon>
        <taxon>Rhabditida</taxon>
        <taxon>Rhabditina</taxon>
        <taxon>Rhabditomorpha</taxon>
        <taxon>Strongyloidea</taxon>
        <taxon>Trichostrongylidae</taxon>
        <taxon>Teladorsagia</taxon>
    </lineage>
</organism>
<dbReference type="AlphaFoldDB" id="A0A2G9UN05"/>
<accession>A0A2G9UN05</accession>
<evidence type="ECO:0000256" key="4">
    <source>
        <dbReference type="ARBA" id="ARBA00022840"/>
    </source>
</evidence>
<dbReference type="PANTHER" id="PTHR43107:SF15">
    <property type="entry name" value="FATTY ACID TRANSPORT PROTEIN 3, ISOFORM A"/>
    <property type="match status" value="1"/>
</dbReference>
<keyword evidence="6" id="KW-1185">Reference proteome</keyword>
<reference evidence="5 6" key="1">
    <citation type="submission" date="2015-09" db="EMBL/GenBank/DDBJ databases">
        <title>Draft genome of the parasitic nematode Teladorsagia circumcincta isolate WARC Sus (inbred).</title>
        <authorList>
            <person name="Mitreva M."/>
        </authorList>
    </citation>
    <scope>NUCLEOTIDE SEQUENCE [LARGE SCALE GENOMIC DNA]</scope>
    <source>
        <strain evidence="5 6">S</strain>
    </source>
</reference>
<dbReference type="GO" id="GO:0044539">
    <property type="term" value="P:long-chain fatty acid import into cell"/>
    <property type="evidence" value="ECO:0007669"/>
    <property type="project" value="TreeGrafter"/>
</dbReference>
<dbReference type="PANTHER" id="PTHR43107">
    <property type="entry name" value="LONG-CHAIN FATTY ACID TRANSPORT PROTEIN"/>
    <property type="match status" value="1"/>
</dbReference>
<dbReference type="SUPFAM" id="SSF56801">
    <property type="entry name" value="Acetyl-CoA synthetase-like"/>
    <property type="match status" value="1"/>
</dbReference>
<evidence type="ECO:0000313" key="6">
    <source>
        <dbReference type="Proteomes" id="UP000230423"/>
    </source>
</evidence>
<dbReference type="GO" id="GO:0005789">
    <property type="term" value="C:endoplasmic reticulum membrane"/>
    <property type="evidence" value="ECO:0007669"/>
    <property type="project" value="TreeGrafter"/>
</dbReference>
<proteinExistence type="inferred from homology"/>
<protein>
    <submittedName>
        <fullName evidence="5">Uncharacterized protein</fullName>
    </submittedName>
</protein>
<name>A0A2G9UN05_TELCI</name>
<dbReference type="GO" id="GO:0005524">
    <property type="term" value="F:ATP binding"/>
    <property type="evidence" value="ECO:0007669"/>
    <property type="project" value="UniProtKB-KW"/>
</dbReference>